<dbReference type="EMBL" id="JAPXFL010000011">
    <property type="protein sequence ID" value="KAK9499708.1"/>
    <property type="molecule type" value="Genomic_DNA"/>
</dbReference>
<evidence type="ECO:0000313" key="2">
    <source>
        <dbReference type="Proteomes" id="UP001461498"/>
    </source>
</evidence>
<organism evidence="1 2">
    <name type="scientific">Rhynocoris fuscipes</name>
    <dbReference type="NCBI Taxonomy" id="488301"/>
    <lineage>
        <taxon>Eukaryota</taxon>
        <taxon>Metazoa</taxon>
        <taxon>Ecdysozoa</taxon>
        <taxon>Arthropoda</taxon>
        <taxon>Hexapoda</taxon>
        <taxon>Insecta</taxon>
        <taxon>Pterygota</taxon>
        <taxon>Neoptera</taxon>
        <taxon>Paraneoptera</taxon>
        <taxon>Hemiptera</taxon>
        <taxon>Heteroptera</taxon>
        <taxon>Panheteroptera</taxon>
        <taxon>Cimicomorpha</taxon>
        <taxon>Reduviidae</taxon>
        <taxon>Harpactorinae</taxon>
        <taxon>Harpactorini</taxon>
        <taxon>Rhynocoris</taxon>
    </lineage>
</organism>
<gene>
    <name evidence="1" type="ORF">O3M35_002703</name>
</gene>
<sequence length="277" mass="32585">MENNDLSFNSKLTVFHSVSRSILCYGAQIWGGVVHLEVEKLFRFAIKKLFRLPNYTSTTFIHLETKIAPMFIFTLKLHHDYIIKVLSLPDNLIMGMLALHTIRNKLFWFKDIIDLINKYSLNVDSCIHNLDKWPDILKNIRRHLTVKMTEEFTVEISKSKLNLGKELSFELGESHNLYSDMKLYKIRWLMKSRGEEINLNYKFYKTIDLNCSLCNTEEPEDIVHFLAKCTSLSHFWLRFFHKATLDFVIPKSLQWLYGKIGSQFGPLSNSFNFQTLT</sequence>
<keyword evidence="2" id="KW-1185">Reference proteome</keyword>
<dbReference type="Proteomes" id="UP001461498">
    <property type="component" value="Unassembled WGS sequence"/>
</dbReference>
<accession>A0AAW1CL80</accession>
<evidence type="ECO:0000313" key="1">
    <source>
        <dbReference type="EMBL" id="KAK9499708.1"/>
    </source>
</evidence>
<comment type="caution">
    <text evidence="1">The sequence shown here is derived from an EMBL/GenBank/DDBJ whole genome shotgun (WGS) entry which is preliminary data.</text>
</comment>
<protein>
    <recommendedName>
        <fullName evidence="3">Reverse transcriptase zinc-binding domain-containing protein</fullName>
    </recommendedName>
</protein>
<evidence type="ECO:0008006" key="3">
    <source>
        <dbReference type="Google" id="ProtNLM"/>
    </source>
</evidence>
<name>A0AAW1CL80_9HEMI</name>
<reference evidence="1 2" key="1">
    <citation type="submission" date="2022-12" db="EMBL/GenBank/DDBJ databases">
        <title>Chromosome-level genome assembly of true bugs.</title>
        <authorList>
            <person name="Ma L."/>
            <person name="Li H."/>
        </authorList>
    </citation>
    <scope>NUCLEOTIDE SEQUENCE [LARGE SCALE GENOMIC DNA]</scope>
    <source>
        <strain evidence="1">Lab_2022b</strain>
    </source>
</reference>
<dbReference type="AlphaFoldDB" id="A0AAW1CL80"/>
<proteinExistence type="predicted"/>